<reference evidence="2" key="1">
    <citation type="submission" date="2012-06" db="EMBL/GenBank/DDBJ databases">
        <title>The genome sequence of Coniosporium apollinis CBS 100218.</title>
        <authorList>
            <consortium name="The Broad Institute Genome Sequencing Platform"/>
            <person name="Cuomo C."/>
            <person name="Gorbushina A."/>
            <person name="Noack S."/>
            <person name="Walker B."/>
            <person name="Young S.K."/>
            <person name="Zeng Q."/>
            <person name="Gargeya S."/>
            <person name="Fitzgerald M."/>
            <person name="Haas B."/>
            <person name="Abouelleil A."/>
            <person name="Alvarado L."/>
            <person name="Arachchi H.M."/>
            <person name="Berlin A.M."/>
            <person name="Chapman S.B."/>
            <person name="Goldberg J."/>
            <person name="Griggs A."/>
            <person name="Gujja S."/>
            <person name="Hansen M."/>
            <person name="Howarth C."/>
            <person name="Imamovic A."/>
            <person name="Larimer J."/>
            <person name="McCowan C."/>
            <person name="Montmayeur A."/>
            <person name="Murphy C."/>
            <person name="Neiman D."/>
            <person name="Pearson M."/>
            <person name="Priest M."/>
            <person name="Roberts A."/>
            <person name="Saif S."/>
            <person name="Shea T."/>
            <person name="Sisk P."/>
            <person name="Sykes S."/>
            <person name="Wortman J."/>
            <person name="Nusbaum C."/>
            <person name="Birren B."/>
        </authorList>
    </citation>
    <scope>NUCLEOTIDE SEQUENCE [LARGE SCALE GENOMIC DNA]</scope>
    <source>
        <strain evidence="2">CBS 100218</strain>
    </source>
</reference>
<name>R7Z814_CONA1</name>
<organism evidence="1 2">
    <name type="scientific">Coniosporium apollinis (strain CBS 100218)</name>
    <name type="common">Rock-inhabiting black yeast</name>
    <dbReference type="NCBI Taxonomy" id="1168221"/>
    <lineage>
        <taxon>Eukaryota</taxon>
        <taxon>Fungi</taxon>
        <taxon>Dikarya</taxon>
        <taxon>Ascomycota</taxon>
        <taxon>Pezizomycotina</taxon>
        <taxon>Dothideomycetes</taxon>
        <taxon>Dothideomycetes incertae sedis</taxon>
        <taxon>Coniosporium</taxon>
    </lineage>
</organism>
<keyword evidence="2" id="KW-1185">Reference proteome</keyword>
<dbReference type="RefSeq" id="XP_007785393.1">
    <property type="nucleotide sequence ID" value="XM_007787203.1"/>
</dbReference>
<dbReference type="HOGENOM" id="CLU_1151725_0_0_1"/>
<dbReference type="EMBL" id="JH767672">
    <property type="protein sequence ID" value="EON70076.1"/>
    <property type="molecule type" value="Genomic_DNA"/>
</dbReference>
<evidence type="ECO:0000313" key="2">
    <source>
        <dbReference type="Proteomes" id="UP000016924"/>
    </source>
</evidence>
<dbReference type="GeneID" id="19906653"/>
<dbReference type="OrthoDB" id="2157530at2759"/>
<evidence type="ECO:0008006" key="3">
    <source>
        <dbReference type="Google" id="ProtNLM"/>
    </source>
</evidence>
<evidence type="ECO:0000313" key="1">
    <source>
        <dbReference type="EMBL" id="EON70076.1"/>
    </source>
</evidence>
<sequence length="241" mass="26971">MDGLKVSVITSARPSSVDPDAYESYRSAKTNDAESKAGLVIVNNLLSDAVMFCEDIVGTFPHQDDVETLYTKFSKGELWKVMNAGEKLTIFNNADSTNYKFLEEMAAPERNDLYWLYEIFMQKYTSYGLEYMPPWMYLTPDIAEPELELWGVDQLDNTLQLYAGTTYFTTAGGQFGSSASPIEQGDLVCILFGSKIPAILRAESDSKYRLVSFAYVSGIMHGEFLHDQSGKPRGSETFVLV</sequence>
<dbReference type="AlphaFoldDB" id="R7Z814"/>
<gene>
    <name evidence="1" type="ORF">W97_09342</name>
</gene>
<dbReference type="Proteomes" id="UP000016924">
    <property type="component" value="Unassembled WGS sequence"/>
</dbReference>
<accession>R7Z814</accession>
<proteinExistence type="predicted"/>
<protein>
    <recommendedName>
        <fullName evidence="3">Heterokaryon incompatibility domain-containing protein</fullName>
    </recommendedName>
</protein>
<dbReference type="Pfam" id="PF26639">
    <property type="entry name" value="Het-6_barrel"/>
    <property type="match status" value="1"/>
</dbReference>